<gene>
    <name evidence="3" type="ORF">LITE_LOCUS32912</name>
</gene>
<dbReference type="GO" id="GO:0016491">
    <property type="term" value="F:oxidoreductase activity"/>
    <property type="evidence" value="ECO:0007669"/>
    <property type="project" value="UniProtKB-KW"/>
</dbReference>
<dbReference type="PANTHER" id="PTHR43180:SF81">
    <property type="entry name" value="SHORT CHAIN ALCOHOL DEHYDROGENASE"/>
    <property type="match status" value="1"/>
</dbReference>
<evidence type="ECO:0000256" key="2">
    <source>
        <dbReference type="ARBA" id="ARBA00023002"/>
    </source>
</evidence>
<evidence type="ECO:0000313" key="4">
    <source>
        <dbReference type="Proteomes" id="UP001154282"/>
    </source>
</evidence>
<reference evidence="3" key="1">
    <citation type="submission" date="2022-08" db="EMBL/GenBank/DDBJ databases">
        <authorList>
            <person name="Gutierrez-Valencia J."/>
        </authorList>
    </citation>
    <scope>NUCLEOTIDE SEQUENCE</scope>
</reference>
<dbReference type="Pfam" id="PF13561">
    <property type="entry name" value="adh_short_C2"/>
    <property type="match status" value="1"/>
</dbReference>
<evidence type="ECO:0000313" key="3">
    <source>
        <dbReference type="EMBL" id="CAI0456848.1"/>
    </source>
</evidence>
<dbReference type="PANTHER" id="PTHR43180">
    <property type="entry name" value="3-OXOACYL-(ACYL-CARRIER-PROTEIN) REDUCTASE (AFU_ORTHOLOGUE AFUA_6G11210)"/>
    <property type="match status" value="1"/>
</dbReference>
<dbReference type="AlphaFoldDB" id="A0AAV0NEK7"/>
<keyword evidence="2" id="KW-0560">Oxidoreductase</keyword>
<dbReference type="SUPFAM" id="SSF51735">
    <property type="entry name" value="NAD(P)-binding Rossmann-fold domains"/>
    <property type="match status" value="1"/>
</dbReference>
<dbReference type="Proteomes" id="UP001154282">
    <property type="component" value="Unassembled WGS sequence"/>
</dbReference>
<evidence type="ECO:0000256" key="1">
    <source>
        <dbReference type="ARBA" id="ARBA00006484"/>
    </source>
</evidence>
<dbReference type="InterPro" id="IPR002347">
    <property type="entry name" value="SDR_fam"/>
</dbReference>
<name>A0AAV0NEK7_9ROSI</name>
<protein>
    <submittedName>
        <fullName evidence="3">Uncharacterized protein</fullName>
    </submittedName>
</protein>
<dbReference type="EMBL" id="CAMGYJ010000008">
    <property type="protein sequence ID" value="CAI0456848.1"/>
    <property type="molecule type" value="Genomic_DNA"/>
</dbReference>
<organism evidence="3 4">
    <name type="scientific">Linum tenue</name>
    <dbReference type="NCBI Taxonomy" id="586396"/>
    <lineage>
        <taxon>Eukaryota</taxon>
        <taxon>Viridiplantae</taxon>
        <taxon>Streptophyta</taxon>
        <taxon>Embryophyta</taxon>
        <taxon>Tracheophyta</taxon>
        <taxon>Spermatophyta</taxon>
        <taxon>Magnoliopsida</taxon>
        <taxon>eudicotyledons</taxon>
        <taxon>Gunneridae</taxon>
        <taxon>Pentapetalae</taxon>
        <taxon>rosids</taxon>
        <taxon>fabids</taxon>
        <taxon>Malpighiales</taxon>
        <taxon>Linaceae</taxon>
        <taxon>Linum</taxon>
    </lineage>
</organism>
<accession>A0AAV0NEK7</accession>
<sequence length="139" mass="14652">MAASADPQPRNLQEGVRRQRLRNVSFLAAKHAARVMEKGGNGGAILLTGSVVTASYGMAPHAYVASKHAVVGLTKNLCVELGPLGIRVNCISPYGVPTRLSMDATGMDEAAYEAKGNLKGVVLRPEGRRHCHGGVESCE</sequence>
<proteinExistence type="inferred from homology"/>
<dbReference type="InterPro" id="IPR036291">
    <property type="entry name" value="NAD(P)-bd_dom_sf"/>
</dbReference>
<keyword evidence="4" id="KW-1185">Reference proteome</keyword>
<comment type="caution">
    <text evidence="3">The sequence shown here is derived from an EMBL/GenBank/DDBJ whole genome shotgun (WGS) entry which is preliminary data.</text>
</comment>
<comment type="similarity">
    <text evidence="1">Belongs to the short-chain dehydrogenases/reductases (SDR) family.</text>
</comment>
<dbReference type="Gene3D" id="3.40.50.720">
    <property type="entry name" value="NAD(P)-binding Rossmann-like Domain"/>
    <property type="match status" value="1"/>
</dbReference>
<dbReference type="PRINTS" id="PR00081">
    <property type="entry name" value="GDHRDH"/>
</dbReference>